<accession>A0A8J4PRD9</accession>
<dbReference type="InterPro" id="IPR019491">
    <property type="entry name" value="Lipoate_protein_ligase_C"/>
</dbReference>
<evidence type="ECO:0000256" key="9">
    <source>
        <dbReference type="ARBA" id="ARBA00048037"/>
    </source>
</evidence>
<dbReference type="Gene3D" id="3.30.390.50">
    <property type="entry name" value="CO dehydrogenase flavoprotein, C-terminal domain"/>
    <property type="match status" value="1"/>
</dbReference>
<dbReference type="FunFam" id="3.30.930.10:FF:000024">
    <property type="entry name" value="Lipoate-protein ligase A"/>
    <property type="match status" value="1"/>
</dbReference>
<keyword evidence="5" id="KW-0963">Cytoplasm</keyword>
<dbReference type="EC" id="6.3.1.20" evidence="4"/>
<keyword evidence="7" id="KW-0547">Nucleotide-binding</keyword>
<dbReference type="SUPFAM" id="SSF82649">
    <property type="entry name" value="SufE/NifU"/>
    <property type="match status" value="1"/>
</dbReference>
<evidence type="ECO:0000256" key="1">
    <source>
        <dbReference type="ARBA" id="ARBA00005085"/>
    </source>
</evidence>
<dbReference type="GO" id="GO:0005737">
    <property type="term" value="C:cytoplasm"/>
    <property type="evidence" value="ECO:0007669"/>
    <property type="project" value="TreeGrafter"/>
</dbReference>
<organism evidence="12 13">
    <name type="scientific">Polysphondylium violaceum</name>
    <dbReference type="NCBI Taxonomy" id="133409"/>
    <lineage>
        <taxon>Eukaryota</taxon>
        <taxon>Amoebozoa</taxon>
        <taxon>Evosea</taxon>
        <taxon>Eumycetozoa</taxon>
        <taxon>Dictyostelia</taxon>
        <taxon>Dictyosteliales</taxon>
        <taxon>Dictyosteliaceae</taxon>
        <taxon>Polysphondylium</taxon>
    </lineage>
</organism>
<dbReference type="PANTHER" id="PTHR12561:SF3">
    <property type="entry name" value="LIPOYLTRANSFERASE 1, MITOCHONDRIAL"/>
    <property type="match status" value="1"/>
</dbReference>
<comment type="pathway">
    <text evidence="1">Protein modification; protein lipoylation via exogenous pathway; protein N(6)-(lipoyl)lysine from lipoate: step 2/2.</text>
</comment>
<evidence type="ECO:0000256" key="8">
    <source>
        <dbReference type="ARBA" id="ARBA00022840"/>
    </source>
</evidence>
<evidence type="ECO:0000256" key="5">
    <source>
        <dbReference type="ARBA" id="ARBA00022490"/>
    </source>
</evidence>
<dbReference type="Pfam" id="PF10437">
    <property type="entry name" value="Lip_prot_lig_C"/>
    <property type="match status" value="1"/>
</dbReference>
<name>A0A8J4PRD9_9MYCE</name>
<dbReference type="Proteomes" id="UP000695562">
    <property type="component" value="Unassembled WGS sequence"/>
</dbReference>
<evidence type="ECO:0000256" key="6">
    <source>
        <dbReference type="ARBA" id="ARBA00022598"/>
    </source>
</evidence>
<proteinExistence type="inferred from homology"/>
<dbReference type="PROSITE" id="PS51733">
    <property type="entry name" value="BPL_LPL_CATALYTIC"/>
    <property type="match status" value="1"/>
</dbReference>
<protein>
    <recommendedName>
        <fullName evidence="4">lipoate--protein ligase</fullName>
        <ecNumber evidence="4">6.3.1.20</ecNumber>
    </recommendedName>
</protein>
<evidence type="ECO:0000256" key="2">
    <source>
        <dbReference type="ARBA" id="ARBA00005124"/>
    </source>
</evidence>
<gene>
    <name evidence="12" type="ORF">CYY_006781</name>
</gene>
<reference evidence="12" key="1">
    <citation type="submission" date="2020-01" db="EMBL/GenBank/DDBJ databases">
        <title>Development of genomics and gene disruption for Polysphondylium violaceum indicates a role for the polyketide synthase stlB in stalk morphogenesis.</title>
        <authorList>
            <person name="Narita B."/>
            <person name="Kawabe Y."/>
            <person name="Kin K."/>
            <person name="Saito T."/>
            <person name="Gibbs R."/>
            <person name="Kuspa A."/>
            <person name="Muzny D."/>
            <person name="Queller D."/>
            <person name="Richards S."/>
            <person name="Strassman J."/>
            <person name="Sucgang R."/>
            <person name="Worley K."/>
            <person name="Schaap P."/>
        </authorList>
    </citation>
    <scope>NUCLEOTIDE SEQUENCE</scope>
    <source>
        <strain evidence="12">QSvi11</strain>
    </source>
</reference>
<dbReference type="GO" id="GO:0009249">
    <property type="term" value="P:protein lipoylation"/>
    <property type="evidence" value="ECO:0007669"/>
    <property type="project" value="InterPro"/>
</dbReference>
<feature type="compositionally biased region" description="Low complexity" evidence="10">
    <location>
        <begin position="68"/>
        <end position="78"/>
    </location>
</feature>
<dbReference type="Pfam" id="PF21948">
    <property type="entry name" value="LplA-B_cat"/>
    <property type="match status" value="1"/>
</dbReference>
<keyword evidence="13" id="KW-1185">Reference proteome</keyword>
<dbReference type="InterPro" id="IPR004143">
    <property type="entry name" value="BPL_LPL_catalytic"/>
</dbReference>
<comment type="caution">
    <text evidence="12">The sequence shown here is derived from an EMBL/GenBank/DDBJ whole genome shotgun (WGS) entry which is preliminary data.</text>
</comment>
<dbReference type="UniPathway" id="UPA00537">
    <property type="reaction ID" value="UER00594"/>
</dbReference>
<dbReference type="AlphaFoldDB" id="A0A8J4PRD9"/>
<dbReference type="NCBIfam" id="TIGR00545">
    <property type="entry name" value="lipoyltrans"/>
    <property type="match status" value="1"/>
</dbReference>
<comment type="catalytic activity">
    <reaction evidence="9">
        <text>L-lysyl-[lipoyl-carrier protein] + (R)-lipoate + ATP = N(6)-[(R)-lipoyl]-L-lysyl-[lipoyl-carrier protein] + AMP + diphosphate + H(+)</text>
        <dbReference type="Rhea" id="RHEA:49288"/>
        <dbReference type="Rhea" id="RHEA-COMP:10500"/>
        <dbReference type="Rhea" id="RHEA-COMP:10502"/>
        <dbReference type="ChEBI" id="CHEBI:15378"/>
        <dbReference type="ChEBI" id="CHEBI:29969"/>
        <dbReference type="ChEBI" id="CHEBI:30616"/>
        <dbReference type="ChEBI" id="CHEBI:33019"/>
        <dbReference type="ChEBI" id="CHEBI:83088"/>
        <dbReference type="ChEBI" id="CHEBI:83099"/>
        <dbReference type="ChEBI" id="CHEBI:456215"/>
        <dbReference type="EC" id="6.3.1.20"/>
    </reaction>
</comment>
<evidence type="ECO:0000256" key="7">
    <source>
        <dbReference type="ARBA" id="ARBA00022741"/>
    </source>
</evidence>
<evidence type="ECO:0000256" key="3">
    <source>
        <dbReference type="ARBA" id="ARBA00008242"/>
    </source>
</evidence>
<dbReference type="EMBL" id="AJWJ01000328">
    <property type="protein sequence ID" value="KAF2071902.1"/>
    <property type="molecule type" value="Genomic_DNA"/>
</dbReference>
<dbReference type="OrthoDB" id="201621at2759"/>
<feature type="domain" description="BPL/LPL catalytic" evidence="11">
    <location>
        <begin position="121"/>
        <end position="305"/>
    </location>
</feature>
<evidence type="ECO:0000313" key="12">
    <source>
        <dbReference type="EMBL" id="KAF2071902.1"/>
    </source>
</evidence>
<dbReference type="InterPro" id="IPR045864">
    <property type="entry name" value="aa-tRNA-synth_II/BPL/LPL"/>
</dbReference>
<dbReference type="SUPFAM" id="SSF55681">
    <property type="entry name" value="Class II aaRS and biotin synthetases"/>
    <property type="match status" value="1"/>
</dbReference>
<dbReference type="Gene3D" id="3.30.930.10">
    <property type="entry name" value="Bira Bifunctional Protein, Domain 2"/>
    <property type="match status" value="1"/>
</dbReference>
<dbReference type="InterPro" id="IPR004562">
    <property type="entry name" value="LipoylTrfase_LipoateP_Ligase"/>
</dbReference>
<comment type="pathway">
    <text evidence="2">Protein modification; protein lipoylation via exogenous pathway; protein N(6)-(lipoyl)lysine from lipoate: step 1/2.</text>
</comment>
<comment type="similarity">
    <text evidence="3">Belongs to the LplA family.</text>
</comment>
<dbReference type="GO" id="GO:0005524">
    <property type="term" value="F:ATP binding"/>
    <property type="evidence" value="ECO:0007669"/>
    <property type="project" value="UniProtKB-KW"/>
</dbReference>
<keyword evidence="8" id="KW-0067">ATP-binding</keyword>
<dbReference type="GO" id="GO:0016979">
    <property type="term" value="F:lipoate-protein ligase activity"/>
    <property type="evidence" value="ECO:0007669"/>
    <property type="project" value="UniProtKB-EC"/>
</dbReference>
<dbReference type="PANTHER" id="PTHR12561">
    <property type="entry name" value="LIPOATE-PROTEIN LIGASE"/>
    <property type="match status" value="1"/>
</dbReference>
<dbReference type="GO" id="GO:0017118">
    <property type="term" value="F:lipoyltransferase activity"/>
    <property type="evidence" value="ECO:0007669"/>
    <property type="project" value="TreeGrafter"/>
</dbReference>
<evidence type="ECO:0000256" key="4">
    <source>
        <dbReference type="ARBA" id="ARBA00012367"/>
    </source>
</evidence>
<evidence type="ECO:0000259" key="11">
    <source>
        <dbReference type="PROSITE" id="PS51733"/>
    </source>
</evidence>
<evidence type="ECO:0000313" key="13">
    <source>
        <dbReference type="Proteomes" id="UP000695562"/>
    </source>
</evidence>
<feature type="region of interest" description="Disordered" evidence="10">
    <location>
        <begin position="67"/>
        <end position="89"/>
    </location>
</feature>
<sequence length="429" mass="48865">MMMASIAAPSLLGSSSLKKSVSGVSGFLSKNTNTIFMASHFASSTATLVFTFKQQQRQHIYRQYSTLNNHNASNNNSNGADTKDNNDKNNDSLKKIKIYKSTTNNPLFNIATEDWLFKQFNLNQQTLFLWRNTPTVVIGRYQNPYKECHLQRMDEDNVVLARRYSGGGAVYQDLGNTNFTFLSNTNSYDKHRNTSIIINSLKNLGIPEPEASGRNDIIVQGKKISGSAYKQSGQRSFHHGTIMIDVNLDSLQKYLNPNKDKLKSKGISSVISRVVNLKTLNENLNHETICSTIIDEFQKTYGEFNVEIEELNTSDLERIPSLNEVYQTLNNWDWRYGNSPAFEHQFEKRFDWGTIDINLNCTKSIIDKVKIYSDSLNPTMIELLSNNLLGMRYTTQDISIGIDRCKNVLQTVETDNQLEELKNWLITVI</sequence>
<evidence type="ECO:0000256" key="10">
    <source>
        <dbReference type="SAM" id="MobiDB-lite"/>
    </source>
</evidence>
<dbReference type="CDD" id="cd16443">
    <property type="entry name" value="LplA"/>
    <property type="match status" value="1"/>
</dbReference>
<keyword evidence="6" id="KW-0436">Ligase</keyword>